<reference evidence="6" key="1">
    <citation type="journal article" date="2019" name="Int. J. Syst. Evol. Microbiol.">
        <title>The Global Catalogue of Microorganisms (GCM) 10K type strain sequencing project: providing services to taxonomists for standard genome sequencing and annotation.</title>
        <authorList>
            <consortium name="The Broad Institute Genomics Platform"/>
            <consortium name="The Broad Institute Genome Sequencing Center for Infectious Disease"/>
            <person name="Wu L."/>
            <person name="Ma J."/>
        </authorList>
    </citation>
    <scope>NUCLEOTIDE SEQUENCE [LARGE SCALE GENOMIC DNA]</scope>
    <source>
        <strain evidence="6">KACC 12634</strain>
    </source>
</reference>
<keyword evidence="5" id="KW-0560">Oxidoreductase</keyword>
<evidence type="ECO:0000256" key="2">
    <source>
        <dbReference type="ARBA" id="ARBA00022525"/>
    </source>
</evidence>
<evidence type="ECO:0000256" key="1">
    <source>
        <dbReference type="ARBA" id="ARBA00004613"/>
    </source>
</evidence>
<keyword evidence="3" id="KW-0325">Glycoprotein</keyword>
<feature type="region of interest" description="Disordered" evidence="4">
    <location>
        <begin position="676"/>
        <end position="712"/>
    </location>
</feature>
<dbReference type="InterPro" id="IPR017964">
    <property type="entry name" value="DNA-dir_DNA_pol_B_CS"/>
</dbReference>
<evidence type="ECO:0000256" key="4">
    <source>
        <dbReference type="SAM" id="MobiDB-lite"/>
    </source>
</evidence>
<dbReference type="EMBL" id="JBHSYS010000003">
    <property type="protein sequence ID" value="MFC6958158.1"/>
    <property type="molecule type" value="Genomic_DNA"/>
</dbReference>
<comment type="caution">
    <text evidence="5">The sequence shown here is derived from an EMBL/GenBank/DDBJ whole genome shotgun (WGS) entry which is preliminary data.</text>
</comment>
<sequence>MTRPDLLTRRAAPRPGPLRRSRRRGTVLKLAAFALVFLLAAALAVMAEAGGRGNRPARPVELSRALPFDIASLDGTGNNEAEPDWGAAGQPYQRLAPAAYADGVGAMQEGPDPRYVSNRVFADDHVNLFSERGLSQWNWAWGQFVVHNIALRRTSAHDDPAAEAVTVPFDNADPLEEFTNDAETLPFLRSVPAEGTGVDSPREQVDLLPSYLGGFEVYGGTEDRLEWLRDGEVNGDLADNAATFMLDGGYLPTADLRGDAAAAPYMDASGRLTADPAAAMVTGDVRANQSPSLLALSTLFAREHNRIVAELPRRLTDEAKFAIARRVVVAEIQRITYEEFLPALGVELPDYEGYDPDTRVQVSNEFATVAFRAHSMIHGDFLIDVADGYYTDEELEAFEAAGLEVEAGEDGVEAEAPAGLMFFNPDLFRDVGLEAFVHGMSVQTEYNNDEMVDNQLRSVLNQVPVGDATDCLDSSECFTMVTDLPALDLVRARDHGLPGYNALREAFGLEPAAAFTDITGEDTEALPEGLTIDSPEIMAFTAFADADGNPVTEEEARGDGAAVSATRASTLAARLAALYGDTDSLDAITGMMAEPHLPGSEFGELQQAMWAAEFTMLRDGDRFFYRGDEALDFIADRYDVEPVATLAELITGNTGIGAGDLQDNVFFAAETAPLPAAARDAEDPPARGCHHRQAAATAQDRCPGRRFREPER</sequence>
<gene>
    <name evidence="5" type="ORF">ACFQS3_13200</name>
</gene>
<organism evidence="5 6">
    <name type="scientific">Glycomyces mayteni</name>
    <dbReference type="NCBI Taxonomy" id="543887"/>
    <lineage>
        <taxon>Bacteria</taxon>
        <taxon>Bacillati</taxon>
        <taxon>Actinomycetota</taxon>
        <taxon>Actinomycetes</taxon>
        <taxon>Glycomycetales</taxon>
        <taxon>Glycomycetaceae</taxon>
        <taxon>Glycomyces</taxon>
    </lineage>
</organism>
<evidence type="ECO:0000256" key="3">
    <source>
        <dbReference type="ARBA" id="ARBA00023180"/>
    </source>
</evidence>
<dbReference type="InterPro" id="IPR037120">
    <property type="entry name" value="Haem_peroxidase_sf_animal"/>
</dbReference>
<dbReference type="PROSITE" id="PS50292">
    <property type="entry name" value="PEROXIDASE_3"/>
    <property type="match status" value="1"/>
</dbReference>
<comment type="subcellular location">
    <subcellularLocation>
        <location evidence="1">Secreted</location>
    </subcellularLocation>
</comment>
<dbReference type="GO" id="GO:0004601">
    <property type="term" value="F:peroxidase activity"/>
    <property type="evidence" value="ECO:0007669"/>
    <property type="project" value="UniProtKB-KW"/>
</dbReference>
<name>A0ABW2D994_9ACTN</name>
<dbReference type="PRINTS" id="PR00457">
    <property type="entry name" value="ANPEROXIDASE"/>
</dbReference>
<dbReference type="PANTHER" id="PTHR11475:SF4">
    <property type="entry name" value="CHORION PEROXIDASE"/>
    <property type="match status" value="1"/>
</dbReference>
<evidence type="ECO:0000313" key="6">
    <source>
        <dbReference type="Proteomes" id="UP001596470"/>
    </source>
</evidence>
<feature type="compositionally biased region" description="Basic and acidic residues" evidence="4">
    <location>
        <begin position="702"/>
        <end position="712"/>
    </location>
</feature>
<keyword evidence="6" id="KW-1185">Reference proteome</keyword>
<evidence type="ECO:0000313" key="5">
    <source>
        <dbReference type="EMBL" id="MFC6958158.1"/>
    </source>
</evidence>
<dbReference type="InterPro" id="IPR019791">
    <property type="entry name" value="Haem_peroxidase_animal"/>
</dbReference>
<keyword evidence="5" id="KW-0575">Peroxidase</keyword>
<dbReference type="Gene3D" id="1.10.640.10">
    <property type="entry name" value="Haem peroxidase domain superfamily, animal type"/>
    <property type="match status" value="1"/>
</dbReference>
<dbReference type="InterPro" id="IPR010255">
    <property type="entry name" value="Haem_peroxidase_sf"/>
</dbReference>
<dbReference type="PROSITE" id="PS00116">
    <property type="entry name" value="DNA_POLYMERASE_B"/>
    <property type="match status" value="1"/>
</dbReference>
<dbReference type="Pfam" id="PF03098">
    <property type="entry name" value="An_peroxidase"/>
    <property type="match status" value="2"/>
</dbReference>
<dbReference type="RefSeq" id="WP_382346405.1">
    <property type="nucleotide sequence ID" value="NZ_JBHMBP010000001.1"/>
</dbReference>
<dbReference type="SUPFAM" id="SSF48113">
    <property type="entry name" value="Heme-dependent peroxidases"/>
    <property type="match status" value="1"/>
</dbReference>
<keyword evidence="2" id="KW-0964">Secreted</keyword>
<feature type="region of interest" description="Disordered" evidence="4">
    <location>
        <begin position="1"/>
        <end position="21"/>
    </location>
</feature>
<protein>
    <submittedName>
        <fullName evidence="5">Peroxidase family protein</fullName>
    </submittedName>
</protein>
<dbReference type="Proteomes" id="UP001596470">
    <property type="component" value="Unassembled WGS sequence"/>
</dbReference>
<dbReference type="PANTHER" id="PTHR11475">
    <property type="entry name" value="OXIDASE/PEROXIDASE"/>
    <property type="match status" value="1"/>
</dbReference>
<accession>A0ABW2D994</accession>
<proteinExistence type="predicted"/>